<sequence>MNIDKNENILVIIKHDGLYHWFSSFKEMWILDRIKWINDFIASGVKGIDIDDHLERYNIATVNKNNSIDFIQRLKDDNFLIDKNKLADEFYKRITSKSTWWDVYDLFPDLFIDFDSLILYSEYVEVMHYEKYIPDGWVSELKDFCAEPFLPLNEMFWIKNGIDHRKNIILKG</sequence>
<keyword evidence="2" id="KW-1185">Reference proteome</keyword>
<accession>A0ABT8Q0U1</accession>
<gene>
    <name evidence="1" type="ORF">Q0A17_23230</name>
</gene>
<protein>
    <submittedName>
        <fullName evidence="1">Uncharacterized protein</fullName>
    </submittedName>
</protein>
<proteinExistence type="predicted"/>
<comment type="caution">
    <text evidence="1">The sequence shown here is derived from an EMBL/GenBank/DDBJ whole genome shotgun (WGS) entry which is preliminary data.</text>
</comment>
<evidence type="ECO:0000313" key="2">
    <source>
        <dbReference type="Proteomes" id="UP001174867"/>
    </source>
</evidence>
<dbReference type="RefSeq" id="WP_301703345.1">
    <property type="nucleotide sequence ID" value="NZ_JAUJYW010000021.1"/>
</dbReference>
<dbReference type="Proteomes" id="UP001174867">
    <property type="component" value="Unassembled WGS sequence"/>
</dbReference>
<evidence type="ECO:0000313" key="1">
    <source>
        <dbReference type="EMBL" id="MDN8602294.1"/>
    </source>
</evidence>
<name>A0ABT8Q0U1_9ENTR</name>
<organism evidence="1 2">
    <name type="scientific">Citrobacter enshiensis</name>
    <dbReference type="NCBI Taxonomy" id="2971264"/>
    <lineage>
        <taxon>Bacteria</taxon>
        <taxon>Pseudomonadati</taxon>
        <taxon>Pseudomonadota</taxon>
        <taxon>Gammaproteobacteria</taxon>
        <taxon>Enterobacterales</taxon>
        <taxon>Enterobacteriaceae</taxon>
        <taxon>Citrobacter</taxon>
    </lineage>
</organism>
<dbReference type="EMBL" id="JAUJYW010000021">
    <property type="protein sequence ID" value="MDN8602294.1"/>
    <property type="molecule type" value="Genomic_DNA"/>
</dbReference>
<reference evidence="1 2" key="1">
    <citation type="submission" date="2023-07" db="EMBL/GenBank/DDBJ databases">
        <title>Citrobacter selenititolerans sp. nov., isolated from seleniferous soil.</title>
        <authorList>
            <person name="Zhang S."/>
            <person name="Li K."/>
            <person name="Peng J."/>
            <person name="Wang H."/>
            <person name="Sun J."/>
            <person name="Guo Y."/>
        </authorList>
    </citation>
    <scope>NUCLEOTIDE SEQUENCE [LARGE SCALE GENOMIC DNA]</scope>
    <source>
        <strain evidence="1 2">S2-9</strain>
    </source>
</reference>